<organism evidence="2 3">
    <name type="scientific">Coleophoma crateriformis</name>
    <dbReference type="NCBI Taxonomy" id="565419"/>
    <lineage>
        <taxon>Eukaryota</taxon>
        <taxon>Fungi</taxon>
        <taxon>Dikarya</taxon>
        <taxon>Ascomycota</taxon>
        <taxon>Pezizomycotina</taxon>
        <taxon>Leotiomycetes</taxon>
        <taxon>Helotiales</taxon>
        <taxon>Dermateaceae</taxon>
        <taxon>Coleophoma</taxon>
    </lineage>
</organism>
<gene>
    <name evidence="2" type="ORF">BP5796_12158</name>
</gene>
<proteinExistence type="predicted"/>
<evidence type="ECO:0000313" key="3">
    <source>
        <dbReference type="Proteomes" id="UP000256328"/>
    </source>
</evidence>
<feature type="compositionally biased region" description="Polar residues" evidence="1">
    <location>
        <begin position="42"/>
        <end position="58"/>
    </location>
</feature>
<name>A0A3D8QCU4_9HELO</name>
<sequence>MARKEKEASMPALPGMAMFSLSAPSSPECTAAETHPALDSPWTKSKTRPSGPNDNPPTASHAPADLWDYDSTALHSMSLDLTLQQSSHRLFGTDAAVYPDESNHSDPRDGVAVSMKAGGTFDFGDFLLSPPETILTDMDMDIEMLAVDKPDPVADLTALLSKMSPYEHQLSKLSGGEFDNYPIGDALFLSQRFYNTLSDYGRISRLDSSSHLDIPTMLLRLSCYMTLTRIYSSIFGYLHDHLSQLRDLRPVHSAHEASRLAQPFKADVQAFRGLRFSQLRPICLCASWDPAKKAMSMLLGSLADAEGVLGLPPDVRVVTPLRPEVYGDGPMSPKENGDELPGLLEGGLMVALTNGRLYKTVKEQASELREKVKMVGDLLDGITRSKVR</sequence>
<accession>A0A3D8QCU4</accession>
<protein>
    <submittedName>
        <fullName evidence="2">Uncharacterized protein</fullName>
    </submittedName>
</protein>
<dbReference type="Proteomes" id="UP000256328">
    <property type="component" value="Unassembled WGS sequence"/>
</dbReference>
<evidence type="ECO:0000313" key="2">
    <source>
        <dbReference type="EMBL" id="RDW59234.1"/>
    </source>
</evidence>
<dbReference type="EMBL" id="PDLN01000020">
    <property type="protein sequence ID" value="RDW59234.1"/>
    <property type="molecule type" value="Genomic_DNA"/>
</dbReference>
<feature type="region of interest" description="Disordered" evidence="1">
    <location>
        <begin position="1"/>
        <end position="64"/>
    </location>
</feature>
<dbReference type="AlphaFoldDB" id="A0A3D8QCU4"/>
<evidence type="ECO:0000256" key="1">
    <source>
        <dbReference type="SAM" id="MobiDB-lite"/>
    </source>
</evidence>
<reference evidence="2 3" key="1">
    <citation type="journal article" date="2018" name="IMA Fungus">
        <title>IMA Genome-F 9: Draft genome sequence of Annulohypoxylon stygium, Aspergillus mulundensis, Berkeleyomyces basicola (syn. Thielaviopsis basicola), Ceratocystis smalleyi, two Cercospora beticola strains, Coleophoma cylindrospora, Fusarium fracticaudum, Phialophora cf. hyalina, and Morchella septimelata.</title>
        <authorList>
            <person name="Wingfield B.D."/>
            <person name="Bills G.F."/>
            <person name="Dong Y."/>
            <person name="Huang W."/>
            <person name="Nel W.J."/>
            <person name="Swalarsk-Parry B.S."/>
            <person name="Vaghefi N."/>
            <person name="Wilken P.M."/>
            <person name="An Z."/>
            <person name="de Beer Z.W."/>
            <person name="De Vos L."/>
            <person name="Chen L."/>
            <person name="Duong T.A."/>
            <person name="Gao Y."/>
            <person name="Hammerbacher A."/>
            <person name="Kikkert J.R."/>
            <person name="Li Y."/>
            <person name="Li H."/>
            <person name="Li K."/>
            <person name="Li Q."/>
            <person name="Liu X."/>
            <person name="Ma X."/>
            <person name="Naidoo K."/>
            <person name="Pethybridge S.J."/>
            <person name="Sun J."/>
            <person name="Steenkamp E.T."/>
            <person name="van der Nest M.A."/>
            <person name="van Wyk S."/>
            <person name="Wingfield M.J."/>
            <person name="Xiong C."/>
            <person name="Yue Q."/>
            <person name="Zhang X."/>
        </authorList>
    </citation>
    <scope>NUCLEOTIDE SEQUENCE [LARGE SCALE GENOMIC DNA]</scope>
    <source>
        <strain evidence="2 3">BP5796</strain>
    </source>
</reference>
<dbReference type="OrthoDB" id="4222821at2759"/>
<keyword evidence="3" id="KW-1185">Reference proteome</keyword>
<comment type="caution">
    <text evidence="2">The sequence shown here is derived from an EMBL/GenBank/DDBJ whole genome shotgun (WGS) entry which is preliminary data.</text>
</comment>